<proteinExistence type="predicted"/>
<dbReference type="AlphaFoldDB" id="A0A0B7NB22"/>
<dbReference type="EMBL" id="LN731665">
    <property type="protein sequence ID" value="CEP14651.1"/>
    <property type="molecule type" value="Genomic_DNA"/>
</dbReference>
<reference evidence="2 3" key="1">
    <citation type="submission" date="2014-09" db="EMBL/GenBank/DDBJ databases">
        <authorList>
            <person name="Ellenberger Sabrina"/>
        </authorList>
    </citation>
    <scope>NUCLEOTIDE SEQUENCE [LARGE SCALE GENOMIC DNA]</scope>
    <source>
        <strain evidence="2 3">CBS 412.66</strain>
    </source>
</reference>
<feature type="compositionally biased region" description="Polar residues" evidence="1">
    <location>
        <begin position="1"/>
        <end position="19"/>
    </location>
</feature>
<sequence>MPSDITTNTGCESSGSSQPPARVLRPSAIILIEDPVRRHIFPSDIKNLVEKIVLSTYTGPYTHMYASREIMTLMEGATLSLTNRNLFVIRNMVKCLPRGWTSRDRVARHLQSALVPLFEEINAGIVFRWTSVSDDEKIITTRPDASMNIARSASFG</sequence>
<dbReference type="Proteomes" id="UP000054107">
    <property type="component" value="Unassembled WGS sequence"/>
</dbReference>
<dbReference type="OrthoDB" id="2288547at2759"/>
<protein>
    <submittedName>
        <fullName evidence="2">Uncharacterized protein</fullName>
    </submittedName>
</protein>
<name>A0A0B7NB22_9FUNG</name>
<feature type="region of interest" description="Disordered" evidence="1">
    <location>
        <begin position="1"/>
        <end position="21"/>
    </location>
</feature>
<accession>A0A0B7NB22</accession>
<evidence type="ECO:0000313" key="2">
    <source>
        <dbReference type="EMBL" id="CEP14651.1"/>
    </source>
</evidence>
<organism evidence="2 3">
    <name type="scientific">Parasitella parasitica</name>
    <dbReference type="NCBI Taxonomy" id="35722"/>
    <lineage>
        <taxon>Eukaryota</taxon>
        <taxon>Fungi</taxon>
        <taxon>Fungi incertae sedis</taxon>
        <taxon>Mucoromycota</taxon>
        <taxon>Mucoromycotina</taxon>
        <taxon>Mucoromycetes</taxon>
        <taxon>Mucorales</taxon>
        <taxon>Mucorineae</taxon>
        <taxon>Mucoraceae</taxon>
        <taxon>Parasitella</taxon>
    </lineage>
</organism>
<keyword evidence="3" id="KW-1185">Reference proteome</keyword>
<evidence type="ECO:0000256" key="1">
    <source>
        <dbReference type="SAM" id="MobiDB-lite"/>
    </source>
</evidence>
<evidence type="ECO:0000313" key="3">
    <source>
        <dbReference type="Proteomes" id="UP000054107"/>
    </source>
</evidence>
<gene>
    <name evidence="2" type="primary">PARPA_08850.1 scaffold 35132</name>
</gene>